<sequence>MGTKRENARLEQSLAALRSYAASLGRWPSQAEWDAYAAQGRLLRQMSLYYHTRKPWSKLRDEMGFAPRDKGPTEEECIRALREAAETSPLLTKRDYDAWQRQHPDRPPRTKITRQLGGTWNRAKERAGLPVIDPSSPGWSDDDLRAALAACAQDYGLQFSENDYLEWREQHPTYPHIETIRMRFGGVGEAKQALGLVRYEPGPQTEYTDGEIVSYLLRFVRQQLGLESYLQWREVNGGPSLTPIRERFGGYEPALRRALELYVQIKAQQGV</sequence>
<organism evidence="1 2">
    <name type="scientific">Alicyclobacillus macrosporangiidus</name>
    <dbReference type="NCBI Taxonomy" id="392015"/>
    <lineage>
        <taxon>Bacteria</taxon>
        <taxon>Bacillati</taxon>
        <taxon>Bacillota</taxon>
        <taxon>Bacilli</taxon>
        <taxon>Bacillales</taxon>
        <taxon>Alicyclobacillaceae</taxon>
        <taxon>Alicyclobacillus</taxon>
    </lineage>
</organism>
<dbReference type="Proteomes" id="UP000183508">
    <property type="component" value="Unassembled WGS sequence"/>
</dbReference>
<dbReference type="RefSeq" id="WP_074951122.1">
    <property type="nucleotide sequence ID" value="NZ_FPBV01000006.1"/>
</dbReference>
<dbReference type="EMBL" id="FPBV01000006">
    <property type="protein sequence ID" value="SFU71506.1"/>
    <property type="molecule type" value="Genomic_DNA"/>
</dbReference>
<gene>
    <name evidence="1" type="ORF">SAMN05421543_106182</name>
</gene>
<keyword evidence="2" id="KW-1185">Reference proteome</keyword>
<accession>A0A1I7IF52</accession>
<name>A0A1I7IF52_9BACL</name>
<dbReference type="AlphaFoldDB" id="A0A1I7IF52"/>
<evidence type="ECO:0000313" key="2">
    <source>
        <dbReference type="Proteomes" id="UP000183508"/>
    </source>
</evidence>
<dbReference type="OrthoDB" id="2987890at2"/>
<evidence type="ECO:0000313" key="1">
    <source>
        <dbReference type="EMBL" id="SFU71506.1"/>
    </source>
</evidence>
<protein>
    <submittedName>
        <fullName evidence="1">Uncharacterized protein</fullName>
    </submittedName>
</protein>
<proteinExistence type="predicted"/>
<reference evidence="2" key="1">
    <citation type="submission" date="2016-10" db="EMBL/GenBank/DDBJ databases">
        <authorList>
            <person name="Varghese N."/>
        </authorList>
    </citation>
    <scope>NUCLEOTIDE SEQUENCE [LARGE SCALE GENOMIC DNA]</scope>
    <source>
        <strain evidence="2">DSM 17980</strain>
    </source>
</reference>
<dbReference type="STRING" id="392015.SAMN05421543_106182"/>